<evidence type="ECO:0000256" key="2">
    <source>
        <dbReference type="SAM" id="Phobius"/>
    </source>
</evidence>
<evidence type="ECO:0000256" key="1">
    <source>
        <dbReference type="SAM" id="MobiDB-lite"/>
    </source>
</evidence>
<reference evidence="3 4" key="1">
    <citation type="submission" date="2024-03" db="EMBL/GenBank/DDBJ databases">
        <title>YIM 134122 draft genome.</title>
        <authorList>
            <person name="Zuo S."/>
            <person name="Xiong L."/>
        </authorList>
    </citation>
    <scope>NUCLEOTIDE SEQUENCE [LARGE SCALE GENOMIC DNA]</scope>
    <source>
        <strain evidence="3 4">YIM 134122</strain>
    </source>
</reference>
<organism evidence="3 4">
    <name type="scientific">Leifsonia stereocauli</name>
    <dbReference type="NCBI Taxonomy" id="3134136"/>
    <lineage>
        <taxon>Bacteria</taxon>
        <taxon>Bacillati</taxon>
        <taxon>Actinomycetota</taxon>
        <taxon>Actinomycetes</taxon>
        <taxon>Micrococcales</taxon>
        <taxon>Microbacteriaceae</taxon>
        <taxon>Leifsonia</taxon>
    </lineage>
</organism>
<gene>
    <name evidence="3" type="ORF">WJX64_01045</name>
</gene>
<keyword evidence="4" id="KW-1185">Reference proteome</keyword>
<feature type="transmembrane region" description="Helical" evidence="2">
    <location>
        <begin position="71"/>
        <end position="95"/>
    </location>
</feature>
<accession>A0ABU9VZG3</accession>
<sequence>MDEANQEQHPAQHPAPPTATPPVRARAHRLAAGMEDRHPTWLVEHALAAGWIWAAFWVALLFVADHFDLHAVIWVLLVVIAVLPSFAATIVVLSQTPRSHLERPESVLAHFFGRFAGYTFAFIAWTISVVLSATIAAQLQNAAKDDETAALGIGAGWVLAAVPVVVLFLWLVLTFRYAWYLSRLRGWRAHPRRTRLPKGFLEGMPRTHVLVVGLAHPGLLAVTGSLAVLLAAGLWVDDVTIHII</sequence>
<feature type="transmembrane region" description="Helical" evidence="2">
    <location>
        <begin position="115"/>
        <end position="137"/>
    </location>
</feature>
<dbReference type="RefSeq" id="WP_342110960.1">
    <property type="nucleotide sequence ID" value="NZ_JBCAUN010000001.1"/>
</dbReference>
<feature type="region of interest" description="Disordered" evidence="1">
    <location>
        <begin position="1"/>
        <end position="23"/>
    </location>
</feature>
<evidence type="ECO:0008006" key="5">
    <source>
        <dbReference type="Google" id="ProtNLM"/>
    </source>
</evidence>
<keyword evidence="2" id="KW-0812">Transmembrane</keyword>
<keyword evidence="2" id="KW-0472">Membrane</keyword>
<protein>
    <recommendedName>
        <fullName evidence="5">DUF2189 domain-containing protein</fullName>
    </recommendedName>
</protein>
<feature type="transmembrane region" description="Helical" evidence="2">
    <location>
        <begin position="214"/>
        <end position="236"/>
    </location>
</feature>
<evidence type="ECO:0000313" key="4">
    <source>
        <dbReference type="Proteomes" id="UP001425155"/>
    </source>
</evidence>
<dbReference type="EMBL" id="JBCLVG010000001">
    <property type="protein sequence ID" value="MEN1945125.1"/>
    <property type="molecule type" value="Genomic_DNA"/>
</dbReference>
<dbReference type="Proteomes" id="UP001425155">
    <property type="component" value="Unassembled WGS sequence"/>
</dbReference>
<keyword evidence="2" id="KW-1133">Transmembrane helix</keyword>
<name>A0ABU9VZG3_9MICO</name>
<proteinExistence type="predicted"/>
<feature type="transmembrane region" description="Helical" evidence="2">
    <location>
        <begin position="149"/>
        <end position="173"/>
    </location>
</feature>
<comment type="caution">
    <text evidence="3">The sequence shown here is derived from an EMBL/GenBank/DDBJ whole genome shotgun (WGS) entry which is preliminary data.</text>
</comment>
<feature type="transmembrane region" description="Helical" evidence="2">
    <location>
        <begin position="46"/>
        <end position="64"/>
    </location>
</feature>
<evidence type="ECO:0000313" key="3">
    <source>
        <dbReference type="EMBL" id="MEN1945125.1"/>
    </source>
</evidence>